<evidence type="ECO:0000256" key="1">
    <source>
        <dbReference type="SAM" id="MobiDB-lite"/>
    </source>
</evidence>
<evidence type="ECO:0000313" key="3">
    <source>
        <dbReference type="Proteomes" id="UP000663836"/>
    </source>
</evidence>
<protein>
    <submittedName>
        <fullName evidence="2">Uncharacterized protein</fullName>
    </submittedName>
</protein>
<proteinExistence type="predicted"/>
<dbReference type="Proteomes" id="UP000663836">
    <property type="component" value="Unassembled WGS sequence"/>
</dbReference>
<dbReference type="AlphaFoldDB" id="A0A820IK60"/>
<sequence>MHNRTRSQLNLQERHISDLLYYTPLRTRSSLQLVREKTKSYSSSQPTLLTTMSTPQPTSELVEEQKTCDRMVQLKIKSNLQLSREKEKMALQSNNKLTEEEMVHIDQRLSVLHKTYEELEYPSSHHVFQTTTYFNDEHQLW</sequence>
<evidence type="ECO:0000313" key="2">
    <source>
        <dbReference type="EMBL" id="CAF4313203.1"/>
    </source>
</evidence>
<dbReference type="EMBL" id="CAJOBD010039237">
    <property type="protein sequence ID" value="CAF4313203.1"/>
    <property type="molecule type" value="Genomic_DNA"/>
</dbReference>
<feature type="non-terminal residue" evidence="2">
    <location>
        <position position="141"/>
    </location>
</feature>
<accession>A0A820IK60</accession>
<reference evidence="2" key="1">
    <citation type="submission" date="2021-02" db="EMBL/GenBank/DDBJ databases">
        <authorList>
            <person name="Nowell W R."/>
        </authorList>
    </citation>
    <scope>NUCLEOTIDE SEQUENCE</scope>
</reference>
<feature type="compositionally biased region" description="Polar residues" evidence="1">
    <location>
        <begin position="40"/>
        <end position="59"/>
    </location>
</feature>
<gene>
    <name evidence="2" type="ORF">JBS370_LOCUS40776</name>
</gene>
<organism evidence="2 3">
    <name type="scientific">Rotaria sordida</name>
    <dbReference type="NCBI Taxonomy" id="392033"/>
    <lineage>
        <taxon>Eukaryota</taxon>
        <taxon>Metazoa</taxon>
        <taxon>Spiralia</taxon>
        <taxon>Gnathifera</taxon>
        <taxon>Rotifera</taxon>
        <taxon>Eurotatoria</taxon>
        <taxon>Bdelloidea</taxon>
        <taxon>Philodinida</taxon>
        <taxon>Philodinidae</taxon>
        <taxon>Rotaria</taxon>
    </lineage>
</organism>
<name>A0A820IK60_9BILA</name>
<comment type="caution">
    <text evidence="2">The sequence shown here is derived from an EMBL/GenBank/DDBJ whole genome shotgun (WGS) entry which is preliminary data.</text>
</comment>
<feature type="region of interest" description="Disordered" evidence="1">
    <location>
        <begin position="39"/>
        <end position="59"/>
    </location>
</feature>